<feature type="transmembrane region" description="Helical" evidence="5">
    <location>
        <begin position="21"/>
        <end position="41"/>
    </location>
</feature>
<dbReference type="Pfam" id="PF06580">
    <property type="entry name" value="His_kinase"/>
    <property type="match status" value="1"/>
</dbReference>
<dbReference type="InterPro" id="IPR003594">
    <property type="entry name" value="HATPase_dom"/>
</dbReference>
<dbReference type="RefSeq" id="WP_004626441.1">
    <property type="nucleotide sequence ID" value="NZ_AORV01000038.1"/>
</dbReference>
<dbReference type="PANTHER" id="PTHR34220:SF7">
    <property type="entry name" value="SENSOR HISTIDINE KINASE YPDA"/>
    <property type="match status" value="1"/>
</dbReference>
<dbReference type="STRING" id="1195236.CTER_2744"/>
<dbReference type="Pfam" id="PF02518">
    <property type="entry name" value="HATPase_c"/>
    <property type="match status" value="1"/>
</dbReference>
<evidence type="ECO:0000256" key="1">
    <source>
        <dbReference type="ARBA" id="ARBA00004370"/>
    </source>
</evidence>
<evidence type="ECO:0000256" key="5">
    <source>
        <dbReference type="SAM" id="Phobius"/>
    </source>
</evidence>
<evidence type="ECO:0000256" key="3">
    <source>
        <dbReference type="ARBA" id="ARBA00022679"/>
    </source>
</evidence>
<dbReference type="Pfam" id="PF00672">
    <property type="entry name" value="HAMP"/>
    <property type="match status" value="1"/>
</dbReference>
<evidence type="ECO:0000256" key="4">
    <source>
        <dbReference type="ARBA" id="ARBA00022777"/>
    </source>
</evidence>
<reference evidence="7 8" key="1">
    <citation type="journal article" date="2013" name="Genome Announc.">
        <title>Draft Genome Sequence of the Cellulolytic, Mesophilic, Anaerobic Bacterium Clostridium termitidis Strain CT1112 (DSM 5398).</title>
        <authorList>
            <person name="Lal S."/>
            <person name="Ramachandran U."/>
            <person name="Zhang X."/>
            <person name="Munir R."/>
            <person name="Sparling R."/>
            <person name="Levin D.B."/>
        </authorList>
    </citation>
    <scope>NUCLEOTIDE SEQUENCE [LARGE SCALE GENOMIC DNA]</scope>
    <source>
        <strain evidence="7 8">CT1112</strain>
    </source>
</reference>
<dbReference type="GO" id="GO:0016020">
    <property type="term" value="C:membrane"/>
    <property type="evidence" value="ECO:0007669"/>
    <property type="project" value="UniProtKB-SubCell"/>
</dbReference>
<feature type="transmembrane region" description="Helical" evidence="5">
    <location>
        <begin position="310"/>
        <end position="333"/>
    </location>
</feature>
<dbReference type="PATRIC" id="fig|1195236.3.peg.3065"/>
<evidence type="ECO:0000256" key="2">
    <source>
        <dbReference type="ARBA" id="ARBA00022553"/>
    </source>
</evidence>
<dbReference type="InterPro" id="IPR050640">
    <property type="entry name" value="Bact_2-comp_sensor_kinase"/>
</dbReference>
<dbReference type="SUPFAM" id="SSF55874">
    <property type="entry name" value="ATPase domain of HSP90 chaperone/DNA topoisomerase II/histidine kinase"/>
    <property type="match status" value="1"/>
</dbReference>
<dbReference type="AlphaFoldDB" id="S0FIC4"/>
<dbReference type="CDD" id="cd06225">
    <property type="entry name" value="HAMP"/>
    <property type="match status" value="1"/>
</dbReference>
<dbReference type="GO" id="GO:0000155">
    <property type="term" value="F:phosphorelay sensor kinase activity"/>
    <property type="evidence" value="ECO:0007669"/>
    <property type="project" value="InterPro"/>
</dbReference>
<dbReference type="PANTHER" id="PTHR34220">
    <property type="entry name" value="SENSOR HISTIDINE KINASE YPDA"/>
    <property type="match status" value="1"/>
</dbReference>
<comment type="subcellular location">
    <subcellularLocation>
        <location evidence="1">Membrane</location>
    </subcellularLocation>
</comment>
<dbReference type="SMART" id="SM00387">
    <property type="entry name" value="HATPase_c"/>
    <property type="match status" value="1"/>
</dbReference>
<dbReference type="InterPro" id="IPR036890">
    <property type="entry name" value="HATPase_C_sf"/>
</dbReference>
<dbReference type="Gene3D" id="3.30.565.10">
    <property type="entry name" value="Histidine kinase-like ATPase, C-terminal domain"/>
    <property type="match status" value="1"/>
</dbReference>
<gene>
    <name evidence="7" type="ORF">CTER_2744</name>
</gene>
<keyword evidence="5" id="KW-0472">Membrane</keyword>
<dbReference type="Gene3D" id="6.10.340.10">
    <property type="match status" value="1"/>
</dbReference>
<keyword evidence="8" id="KW-1185">Reference proteome</keyword>
<dbReference type="PROSITE" id="PS50885">
    <property type="entry name" value="HAMP"/>
    <property type="match status" value="1"/>
</dbReference>
<keyword evidence="4 7" id="KW-0418">Kinase</keyword>
<organism evidence="7 8">
    <name type="scientific">Ruminiclostridium cellobioparum subsp. termitidis CT1112</name>
    <dbReference type="NCBI Taxonomy" id="1195236"/>
    <lineage>
        <taxon>Bacteria</taxon>
        <taxon>Bacillati</taxon>
        <taxon>Bacillota</taxon>
        <taxon>Clostridia</taxon>
        <taxon>Eubacteriales</taxon>
        <taxon>Oscillospiraceae</taxon>
        <taxon>Ruminiclostridium</taxon>
    </lineage>
</organism>
<dbReference type="SUPFAM" id="SSF158472">
    <property type="entry name" value="HAMP domain-like"/>
    <property type="match status" value="1"/>
</dbReference>
<dbReference type="Gene3D" id="3.30.450.20">
    <property type="entry name" value="PAS domain"/>
    <property type="match status" value="2"/>
</dbReference>
<keyword evidence="3 7" id="KW-0808">Transferase</keyword>
<name>S0FIC4_RUMCE</name>
<evidence type="ECO:0000259" key="6">
    <source>
        <dbReference type="PROSITE" id="PS50885"/>
    </source>
</evidence>
<proteinExistence type="predicted"/>
<dbReference type="Proteomes" id="UP000014155">
    <property type="component" value="Unassembled WGS sequence"/>
</dbReference>
<dbReference type="EMBL" id="AORV01000038">
    <property type="protein sequence ID" value="EMS71372.1"/>
    <property type="molecule type" value="Genomic_DNA"/>
</dbReference>
<sequence length="594" mass="67487">MTFPKKLTFKIPRNSFVTKLFATYLVLMMLPLSLILIINYYRSAQISEEQAIYSNEKVISQTSDFLSYKVFSLKNIIDIISFDENVQTVLKTSDSFYRNNKGYWTIQTEDIKNIIYNSYTTSDITTVRLYMRKGPASFEETDNFKRLSNAEQSDWYTRIENSPLLDTVWIPSYFFDPGCPSPYISIVKRIPDLNSINKYIGVITGTVPQSVFEEIIAKMTTTKNTTVALYNSHNEMITATGDSALTEVNFLNGIIAENKLPADGTMHKVNISKNDYLIGVHNIDHADWKLVMLVPNGDILTSAYLYRNQLFWIVLILFLFSIPIIYITSYSITSRLRRLKHHMKEAGSKNFIIAPLKNGEDEIGELTDSFNTMAGKISGLLDEQYRLGYEIKNLELKVLQSLINPHFLYNTLDMIYWLAVKNKVPAIENAAKSLGRFYKLSLGHGEDIVTLEKELTHVRTYVNIQNMRFEDKINLVVDVPDELSSCRIIKIVLQPLVENAILHGIYEKADSRGTITIKGQASGGTLQITIEDDGVGMSSEQLSALLATPGENKGYGVWNINERIRLTYGEPYGLRFTSTPDEGTCVFVTFPLEK</sequence>
<keyword evidence="5" id="KW-1133">Transmembrane helix</keyword>
<feature type="domain" description="HAMP" evidence="6">
    <location>
        <begin position="330"/>
        <end position="382"/>
    </location>
</feature>
<protein>
    <submittedName>
        <fullName evidence="7">Integral membrane sensor signal transduction histidine kinase</fullName>
        <ecNumber evidence="7">2.7.13.3</ecNumber>
    </submittedName>
</protein>
<evidence type="ECO:0000313" key="8">
    <source>
        <dbReference type="Proteomes" id="UP000014155"/>
    </source>
</evidence>
<dbReference type="InterPro" id="IPR010559">
    <property type="entry name" value="Sig_transdc_His_kin_internal"/>
</dbReference>
<dbReference type="InterPro" id="IPR003660">
    <property type="entry name" value="HAMP_dom"/>
</dbReference>
<dbReference type="eggNOG" id="COG2972">
    <property type="taxonomic scope" value="Bacteria"/>
</dbReference>
<keyword evidence="5" id="KW-0812">Transmembrane</keyword>
<keyword evidence="2" id="KW-0597">Phosphoprotein</keyword>
<accession>S0FIC4</accession>
<dbReference type="EC" id="2.7.13.3" evidence="7"/>
<dbReference type="SMART" id="SM00304">
    <property type="entry name" value="HAMP"/>
    <property type="match status" value="1"/>
</dbReference>
<comment type="caution">
    <text evidence="7">The sequence shown here is derived from an EMBL/GenBank/DDBJ whole genome shotgun (WGS) entry which is preliminary data.</text>
</comment>
<evidence type="ECO:0000313" key="7">
    <source>
        <dbReference type="EMBL" id="EMS71372.1"/>
    </source>
</evidence>